<feature type="region of interest" description="Disordered" evidence="2">
    <location>
        <begin position="168"/>
        <end position="240"/>
    </location>
</feature>
<protein>
    <recommendedName>
        <fullName evidence="3">MPN domain-containing protein</fullName>
    </recommendedName>
</protein>
<dbReference type="InterPro" id="IPR000555">
    <property type="entry name" value="JAMM/MPN+_dom"/>
</dbReference>
<dbReference type="Pfam" id="PF18755">
    <property type="entry name" value="RAMA"/>
    <property type="match status" value="1"/>
</dbReference>
<sequence length="734" mass="80359">MDDTLGLLEDEHRTFSWERHYPGDHAAEARYNSAAMVAGHPQAFHHASMLDQRPDQRFRQHLQQHLPGPAHPLDLPLSNPSMPLGNPSMGHMGMPGSYLEPVMHDAPTAAGYQPAHRSDAHAMHQGPLEPRGAARHAAPLHMPAILMQQRQQPLANGSAAKHEPLELSAPASRGPHATASQQAPGAAPAQAQHKKDDSGTDTDEDGDFIAKARQAAAQEKLQATSAPTVVGKKRGAGSGKPRAGGITLKLLIDEGILEPGEDVLTVEYKSSMTSASLAADGRIHCAVAGRNMTFESPSAFSIFLKRLVNPARKADDGWKTVKYNGRFLEQFKLELARRRLGMGSDDANSGERPPQAQAPPEAKKPRLAVRTESAAQRSDGSAYEARGAPQRRDPSPESPVSPVYIANGHGMPSQSEYAKNRPRRQIKPPANLLLSSEEEHQMVPCMPYRGSTGSGGQPFRIAVHPHAQLMMDFHSHLCSSEVIGVLGGTWDADARLLRVLRAVPVQEISIEDGSINVEMDPEDQFQAVQSLERMNMQCVGWYHSHPHFAAHPSIIDIKNQVNQQHQYRAGHEELYIAAIVSPYDDQAQGDASAVTWFHVAHEVGRIPGPDQDPLQAGCRPMALQVELMDELQSAETLQEEMQQLAERYARMASRVKLDERWRTTPTKTQKLCASLEARMPASWPAEVRHSLLGRMHSVVTDLWQSIRPAKKKKGDEDVTISGLTDDAADSEGTE</sequence>
<proteinExistence type="predicted"/>
<keyword evidence="5" id="KW-1185">Reference proteome</keyword>
<dbReference type="InterPro" id="IPR037518">
    <property type="entry name" value="MPN"/>
</dbReference>
<dbReference type="InterPro" id="IPR050242">
    <property type="entry name" value="JAMM_MPN+_peptidase_M67A"/>
</dbReference>
<dbReference type="SUPFAM" id="SSF102712">
    <property type="entry name" value="JAB1/MPN domain"/>
    <property type="match status" value="1"/>
</dbReference>
<reference evidence="4 5" key="1">
    <citation type="submission" date="2023-10" db="EMBL/GenBank/DDBJ databases">
        <authorList>
            <person name="Maclean D."/>
            <person name="Macfadyen A."/>
        </authorList>
    </citation>
    <scope>NUCLEOTIDE SEQUENCE [LARGE SCALE GENOMIC DNA]</scope>
</reference>
<organism evidence="4 5">
    <name type="scientific">Coccomyxa viridis</name>
    <dbReference type="NCBI Taxonomy" id="1274662"/>
    <lineage>
        <taxon>Eukaryota</taxon>
        <taxon>Viridiplantae</taxon>
        <taxon>Chlorophyta</taxon>
        <taxon>core chlorophytes</taxon>
        <taxon>Trebouxiophyceae</taxon>
        <taxon>Trebouxiophyceae incertae sedis</taxon>
        <taxon>Coccomyxaceae</taxon>
        <taxon>Coccomyxa</taxon>
    </lineage>
</organism>
<dbReference type="PANTHER" id="PTHR10410">
    <property type="entry name" value="EUKARYOTIC TRANSLATION INITIATION FACTOR 3 -RELATED"/>
    <property type="match status" value="1"/>
</dbReference>
<dbReference type="Proteomes" id="UP001314263">
    <property type="component" value="Unassembled WGS sequence"/>
</dbReference>
<dbReference type="InterPro" id="IPR040843">
    <property type="entry name" value="RAMA"/>
</dbReference>
<name>A0AAV1I3B1_9CHLO</name>
<accession>A0AAV1I3B1</accession>
<feature type="compositionally biased region" description="Low complexity" evidence="2">
    <location>
        <begin position="177"/>
        <end position="191"/>
    </location>
</feature>
<feature type="domain" description="MPN" evidence="3">
    <location>
        <begin position="461"/>
        <end position="602"/>
    </location>
</feature>
<dbReference type="Pfam" id="PF01398">
    <property type="entry name" value="JAB"/>
    <property type="match status" value="1"/>
</dbReference>
<feature type="coiled-coil region" evidence="1">
    <location>
        <begin position="627"/>
        <end position="654"/>
    </location>
</feature>
<evidence type="ECO:0000256" key="1">
    <source>
        <dbReference type="SAM" id="Coils"/>
    </source>
</evidence>
<dbReference type="Gene3D" id="3.40.140.10">
    <property type="entry name" value="Cytidine Deaminase, domain 2"/>
    <property type="match status" value="1"/>
</dbReference>
<dbReference type="GO" id="GO:0008237">
    <property type="term" value="F:metallopeptidase activity"/>
    <property type="evidence" value="ECO:0007669"/>
    <property type="project" value="InterPro"/>
</dbReference>
<evidence type="ECO:0000256" key="2">
    <source>
        <dbReference type="SAM" id="MobiDB-lite"/>
    </source>
</evidence>
<evidence type="ECO:0000313" key="4">
    <source>
        <dbReference type="EMBL" id="CAK0779558.1"/>
    </source>
</evidence>
<feature type="region of interest" description="Disordered" evidence="2">
    <location>
        <begin position="111"/>
        <end position="134"/>
    </location>
</feature>
<evidence type="ECO:0000313" key="5">
    <source>
        <dbReference type="Proteomes" id="UP001314263"/>
    </source>
</evidence>
<gene>
    <name evidence="4" type="ORF">CVIRNUC_004803</name>
</gene>
<feature type="compositionally biased region" description="Low complexity" evidence="2">
    <location>
        <begin position="351"/>
        <end position="360"/>
    </location>
</feature>
<feature type="region of interest" description="Disordered" evidence="2">
    <location>
        <begin position="709"/>
        <end position="734"/>
    </location>
</feature>
<evidence type="ECO:0000259" key="3">
    <source>
        <dbReference type="PROSITE" id="PS50249"/>
    </source>
</evidence>
<keyword evidence="1" id="KW-0175">Coiled coil</keyword>
<dbReference type="EMBL" id="CAUYUE010000005">
    <property type="protein sequence ID" value="CAK0779558.1"/>
    <property type="molecule type" value="Genomic_DNA"/>
</dbReference>
<dbReference type="AlphaFoldDB" id="A0AAV1I3B1"/>
<dbReference type="PROSITE" id="PS50249">
    <property type="entry name" value="MPN"/>
    <property type="match status" value="1"/>
</dbReference>
<comment type="caution">
    <text evidence="4">The sequence shown here is derived from an EMBL/GenBank/DDBJ whole genome shotgun (WGS) entry which is preliminary data.</text>
</comment>
<feature type="region of interest" description="Disordered" evidence="2">
    <location>
        <begin position="342"/>
        <end position="425"/>
    </location>
</feature>